<dbReference type="GeneID" id="83011441"/>
<dbReference type="Pfam" id="PF09548">
    <property type="entry name" value="Spore_III_AB"/>
    <property type="match status" value="1"/>
</dbReference>
<dbReference type="RefSeq" id="WP_042396733.1">
    <property type="nucleotide sequence ID" value="NZ_CYYT01000002.1"/>
</dbReference>
<feature type="transmembrane region" description="Helical" evidence="1">
    <location>
        <begin position="155"/>
        <end position="171"/>
    </location>
</feature>
<dbReference type="EMBL" id="CYZV01000008">
    <property type="protein sequence ID" value="CUN89133.1"/>
    <property type="molecule type" value="Genomic_DNA"/>
</dbReference>
<evidence type="ECO:0000256" key="1">
    <source>
        <dbReference type="SAM" id="Phobius"/>
    </source>
</evidence>
<name>A0A173XZ38_9CLOT</name>
<reference evidence="2 3" key="1">
    <citation type="submission" date="2015-09" db="EMBL/GenBank/DDBJ databases">
        <authorList>
            <consortium name="Pathogen Informatics"/>
        </authorList>
    </citation>
    <scope>NUCLEOTIDE SEQUENCE [LARGE SCALE GENOMIC DNA]</scope>
    <source>
        <strain evidence="2 3">2789STDY5834855</strain>
    </source>
</reference>
<dbReference type="Proteomes" id="UP000095558">
    <property type="component" value="Unassembled WGS sequence"/>
</dbReference>
<feature type="transmembrane region" description="Helical" evidence="1">
    <location>
        <begin position="6"/>
        <end position="25"/>
    </location>
</feature>
<protein>
    <submittedName>
        <fullName evidence="2">Stage III sporulation protein SpoAB</fullName>
    </submittedName>
</protein>
<dbReference type="OrthoDB" id="1957909at2"/>
<organism evidence="2 3">
    <name type="scientific">Clostridium disporicum</name>
    <dbReference type="NCBI Taxonomy" id="84024"/>
    <lineage>
        <taxon>Bacteria</taxon>
        <taxon>Bacillati</taxon>
        <taxon>Bacillota</taxon>
        <taxon>Clostridia</taxon>
        <taxon>Eubacteriales</taxon>
        <taxon>Clostridiaceae</taxon>
        <taxon>Clostridium</taxon>
    </lineage>
</organism>
<sequence length="172" mass="19862">MLRNIMIFLMFLICTFIGYFIGENYKRRSIHLKEMQKALLLLNNEILYSNTPLPNALFEIGNKVSEPISFIFIEMASILEEGNISSVYESFEIAYEKNKDNISLNKDDYKIINDFFKTLGNSGVTGQERIFSLALDNIDINYKEAKKLEKENIKLYRTLGLSIGAMLAIFFI</sequence>
<gene>
    <name evidence="2" type="ORF">ERS852470_00952</name>
</gene>
<keyword evidence="1" id="KW-1133">Transmembrane helix</keyword>
<dbReference type="InterPro" id="IPR014198">
    <property type="entry name" value="Spore_III_AB"/>
</dbReference>
<evidence type="ECO:0000313" key="3">
    <source>
        <dbReference type="Proteomes" id="UP000095558"/>
    </source>
</evidence>
<accession>A0A173XZ38</accession>
<keyword evidence="1" id="KW-0812">Transmembrane</keyword>
<keyword evidence="1" id="KW-0472">Membrane</keyword>
<evidence type="ECO:0000313" key="2">
    <source>
        <dbReference type="EMBL" id="CUN89133.1"/>
    </source>
</evidence>
<dbReference type="PIRSF" id="PIRSF021435">
    <property type="entry name" value="SpoIIIAB"/>
    <property type="match status" value="1"/>
</dbReference>
<proteinExistence type="predicted"/>
<dbReference type="AlphaFoldDB" id="A0A173XZ38"/>
<dbReference type="NCBIfam" id="TIGR02833">
    <property type="entry name" value="spore_III_AB"/>
    <property type="match status" value="1"/>
</dbReference>